<dbReference type="PROSITE" id="PS50240">
    <property type="entry name" value="TRYPSIN_DOM"/>
    <property type="match status" value="1"/>
</dbReference>
<dbReference type="PANTHER" id="PTHR24260">
    <property type="match status" value="1"/>
</dbReference>
<dbReference type="PROSITE" id="PS00134">
    <property type="entry name" value="TRYPSIN_HIS"/>
    <property type="match status" value="1"/>
</dbReference>
<dbReference type="InParanoid" id="A0A263CZE5"/>
<dbReference type="Gene3D" id="2.40.10.10">
    <property type="entry name" value="Trypsin-like serine proteases"/>
    <property type="match status" value="1"/>
</dbReference>
<protein>
    <submittedName>
        <fullName evidence="2">Peptidase S1</fullName>
    </submittedName>
</protein>
<comment type="caution">
    <text evidence="2">The sequence shown here is derived from an EMBL/GenBank/DDBJ whole genome shotgun (WGS) entry which is preliminary data.</text>
</comment>
<dbReference type="GO" id="GO:0004252">
    <property type="term" value="F:serine-type endopeptidase activity"/>
    <property type="evidence" value="ECO:0007669"/>
    <property type="project" value="InterPro"/>
</dbReference>
<dbReference type="Pfam" id="PF00089">
    <property type="entry name" value="Trypsin"/>
    <property type="match status" value="1"/>
</dbReference>
<dbReference type="PANTHER" id="PTHR24260:SF136">
    <property type="entry name" value="GH08193P-RELATED"/>
    <property type="match status" value="1"/>
</dbReference>
<organism evidence="2 3">
    <name type="scientific">Amycolatopsis antarctica</name>
    <dbReference type="NCBI Taxonomy" id="1854586"/>
    <lineage>
        <taxon>Bacteria</taxon>
        <taxon>Bacillati</taxon>
        <taxon>Actinomycetota</taxon>
        <taxon>Actinomycetes</taxon>
        <taxon>Pseudonocardiales</taxon>
        <taxon>Pseudonocardiaceae</taxon>
        <taxon>Amycolatopsis</taxon>
    </lineage>
</organism>
<accession>A0A263CZE5</accession>
<dbReference type="SUPFAM" id="SSF50494">
    <property type="entry name" value="Trypsin-like serine proteases"/>
    <property type="match status" value="1"/>
</dbReference>
<name>A0A263CZE5_9PSEU</name>
<dbReference type="EMBL" id="NKYE01000013">
    <property type="protein sequence ID" value="OZM71543.1"/>
    <property type="molecule type" value="Genomic_DNA"/>
</dbReference>
<dbReference type="InterPro" id="IPR009003">
    <property type="entry name" value="Peptidase_S1_PA"/>
</dbReference>
<dbReference type="InterPro" id="IPR001254">
    <property type="entry name" value="Trypsin_dom"/>
</dbReference>
<dbReference type="AlphaFoldDB" id="A0A263CZE5"/>
<gene>
    <name evidence="2" type="ORF">CFN78_20010</name>
</gene>
<evidence type="ECO:0000259" key="1">
    <source>
        <dbReference type="PROSITE" id="PS50240"/>
    </source>
</evidence>
<dbReference type="SMART" id="SM00020">
    <property type="entry name" value="Tryp_SPc"/>
    <property type="match status" value="1"/>
</dbReference>
<evidence type="ECO:0000313" key="2">
    <source>
        <dbReference type="EMBL" id="OZM71543.1"/>
    </source>
</evidence>
<keyword evidence="3" id="KW-1185">Reference proteome</keyword>
<dbReference type="InterPro" id="IPR001314">
    <property type="entry name" value="Peptidase_S1A"/>
</dbReference>
<dbReference type="Proteomes" id="UP000242444">
    <property type="component" value="Unassembled WGS sequence"/>
</dbReference>
<sequence>MTGGTPVPEAAEAPWMATFAVKGTGPLPERASCGGALVAPNRVLTAAHCLDGVDPAGVEVHLGASVLSQDPGEVRDIGAVTVAPGYEILPSPEAPEQPSLSSARNDLAEVRLDRPIAGVPVLRPVDAPPVAGTPAALYGHGITGPDAGVSDVLRRGGLTLTTDEHCAAQTAATVDGPSVLCAQDLREPGPAQRVQACFGDSGGPLVVRDEHEVPRLAGIFSFAMETTGAPCGTAGFNAFADVAALVPVSR</sequence>
<proteinExistence type="predicted"/>
<feature type="domain" description="Peptidase S1" evidence="1">
    <location>
        <begin position="1"/>
        <end position="250"/>
    </location>
</feature>
<dbReference type="GO" id="GO:0006508">
    <property type="term" value="P:proteolysis"/>
    <property type="evidence" value="ECO:0007669"/>
    <property type="project" value="InterPro"/>
</dbReference>
<dbReference type="InterPro" id="IPR018114">
    <property type="entry name" value="TRYPSIN_HIS"/>
</dbReference>
<dbReference type="CDD" id="cd00190">
    <property type="entry name" value="Tryp_SPc"/>
    <property type="match status" value="1"/>
</dbReference>
<dbReference type="InterPro" id="IPR043504">
    <property type="entry name" value="Peptidase_S1_PA_chymotrypsin"/>
</dbReference>
<dbReference type="InterPro" id="IPR051333">
    <property type="entry name" value="CLIP_Serine_Protease"/>
</dbReference>
<dbReference type="OrthoDB" id="5243523at2"/>
<reference evidence="2 3" key="1">
    <citation type="submission" date="2017-07" db="EMBL/GenBank/DDBJ databases">
        <title>Amycolatopsis antarcticus sp. nov., isolated from the surface of an Antarcticus brown macroalga.</title>
        <authorList>
            <person name="Wang J."/>
            <person name="Leiva S."/>
            <person name="Huang J."/>
            <person name="Huang Y."/>
        </authorList>
    </citation>
    <scope>NUCLEOTIDE SEQUENCE [LARGE SCALE GENOMIC DNA]</scope>
    <source>
        <strain evidence="2 3">AU-G6</strain>
    </source>
</reference>
<evidence type="ECO:0000313" key="3">
    <source>
        <dbReference type="Proteomes" id="UP000242444"/>
    </source>
</evidence>
<dbReference type="PRINTS" id="PR00722">
    <property type="entry name" value="CHYMOTRYPSIN"/>
</dbReference>